<proteinExistence type="predicted"/>
<dbReference type="Proteomes" id="UP000036932">
    <property type="component" value="Unassembled WGS sequence"/>
</dbReference>
<organism evidence="1 2">
    <name type="scientific">Paenibacillus solani</name>
    <dbReference type="NCBI Taxonomy" id="1705565"/>
    <lineage>
        <taxon>Bacteria</taxon>
        <taxon>Bacillati</taxon>
        <taxon>Bacillota</taxon>
        <taxon>Bacilli</taxon>
        <taxon>Bacillales</taxon>
        <taxon>Paenibacillaceae</taxon>
        <taxon>Paenibacillus</taxon>
    </lineage>
</organism>
<sequence>MDKEVISNLGNQDYVFPAYDKKTGPLELIYDPSTSDFEFELYRSNEYLFSKELSGVRAVHGRYYYYALIEELPDTSEILFPYISDTEIERVRVNDELAILNENITEYQSGKIIVYETGEDPEDIINPQKVVDFLEKHSINSGRVLLINMEGRINVEAYLPINDHTARLLFTIESPDELETFIGTPAI</sequence>
<protein>
    <submittedName>
        <fullName evidence="1">Uncharacterized protein</fullName>
    </submittedName>
</protein>
<comment type="caution">
    <text evidence="1">The sequence shown here is derived from an EMBL/GenBank/DDBJ whole genome shotgun (WGS) entry which is preliminary data.</text>
</comment>
<evidence type="ECO:0000313" key="2">
    <source>
        <dbReference type="Proteomes" id="UP000036932"/>
    </source>
</evidence>
<dbReference type="PATRIC" id="fig|1705565.3.peg.2006"/>
<dbReference type="RefSeq" id="WP_054400888.1">
    <property type="nucleotide sequence ID" value="NZ_LIUT01000001.1"/>
</dbReference>
<dbReference type="AlphaFoldDB" id="A0A0M1P000"/>
<name>A0A0M1P000_9BACL</name>
<keyword evidence="2" id="KW-1185">Reference proteome</keyword>
<accession>A0A0M1P000</accession>
<dbReference type="EMBL" id="LIUT01000001">
    <property type="protein sequence ID" value="KOR87833.1"/>
    <property type="molecule type" value="Genomic_DNA"/>
</dbReference>
<gene>
    <name evidence="1" type="ORF">AM231_00860</name>
</gene>
<dbReference type="OrthoDB" id="2679598at2"/>
<evidence type="ECO:0000313" key="1">
    <source>
        <dbReference type="EMBL" id="KOR87833.1"/>
    </source>
</evidence>
<reference evidence="2" key="1">
    <citation type="submission" date="2015-08" db="EMBL/GenBank/DDBJ databases">
        <title>Genome sequencing project for genomic taxonomy and phylogenomics of Bacillus-like bacteria.</title>
        <authorList>
            <person name="Liu B."/>
            <person name="Wang J."/>
            <person name="Zhu Y."/>
            <person name="Liu G."/>
            <person name="Chen Q."/>
            <person name="Chen Z."/>
            <person name="Lan J."/>
            <person name="Che J."/>
            <person name="Ge C."/>
            <person name="Shi H."/>
            <person name="Pan Z."/>
            <person name="Liu X."/>
        </authorList>
    </citation>
    <scope>NUCLEOTIDE SEQUENCE [LARGE SCALE GENOMIC DNA]</scope>
    <source>
        <strain evidence="2">FJAT-22460</strain>
    </source>
</reference>